<dbReference type="InterPro" id="IPR000594">
    <property type="entry name" value="ThiF_NAD_FAD-bd"/>
</dbReference>
<name>A0A9D0YRR4_9FIRM</name>
<dbReference type="InterPro" id="IPR045886">
    <property type="entry name" value="ThiF/MoeB/HesA"/>
</dbReference>
<dbReference type="PANTHER" id="PTHR43267">
    <property type="entry name" value="TRNA THREONYLCARBAMOYLADENOSINE DEHYDRATASE"/>
    <property type="match status" value="1"/>
</dbReference>
<sequence length="241" mass="26214">MEDQFIRTHMLLGDAAMERLQHSHVAVFGLGGVGSWCAEALCRSGVGELTLIDLDDLSVSNINRQAFALHSTVGMKKAEAAALRLADISPSCQLHPMAARYEAQTREEFFQPSYDCIVDAIDLVSCKLDLIETAHARNIPIISAMGTGNKLDAQQLRIADLSQTEGCPLARVVRKELKARGILHHPVVFSPELPSRAHDGTETPPPGRRSIPASSMWVPASAGLLLAQWVISYLTDENTAH</sequence>
<dbReference type="GO" id="GO:0061503">
    <property type="term" value="F:tRNA threonylcarbamoyladenosine dehydratase"/>
    <property type="evidence" value="ECO:0007669"/>
    <property type="project" value="TreeGrafter"/>
</dbReference>
<evidence type="ECO:0000256" key="1">
    <source>
        <dbReference type="SAM" id="MobiDB-lite"/>
    </source>
</evidence>
<dbReference type="AlphaFoldDB" id="A0A9D0YRR4"/>
<gene>
    <name evidence="3" type="ORF">IAD31_04170</name>
</gene>
<dbReference type="Pfam" id="PF00899">
    <property type="entry name" value="ThiF"/>
    <property type="match status" value="1"/>
</dbReference>
<feature type="region of interest" description="Disordered" evidence="1">
    <location>
        <begin position="193"/>
        <end position="213"/>
    </location>
</feature>
<dbReference type="GO" id="GO:0008641">
    <property type="term" value="F:ubiquitin-like modifier activating enzyme activity"/>
    <property type="evidence" value="ECO:0007669"/>
    <property type="project" value="InterPro"/>
</dbReference>
<feature type="domain" description="THIF-type NAD/FAD binding fold" evidence="2">
    <location>
        <begin position="11"/>
        <end position="237"/>
    </location>
</feature>
<protein>
    <submittedName>
        <fullName evidence="3">tRNA threonylcarbamoyladenosine dehydratase</fullName>
    </submittedName>
</protein>
<proteinExistence type="predicted"/>
<reference evidence="3" key="1">
    <citation type="submission" date="2020-10" db="EMBL/GenBank/DDBJ databases">
        <authorList>
            <person name="Gilroy R."/>
        </authorList>
    </citation>
    <scope>NUCLEOTIDE SEQUENCE</scope>
    <source>
        <strain evidence="3">ChiGjej2B2-12916</strain>
    </source>
</reference>
<dbReference type="Gene3D" id="3.40.50.720">
    <property type="entry name" value="NAD(P)-binding Rossmann-like Domain"/>
    <property type="match status" value="1"/>
</dbReference>
<evidence type="ECO:0000259" key="2">
    <source>
        <dbReference type="Pfam" id="PF00899"/>
    </source>
</evidence>
<comment type="caution">
    <text evidence="3">The sequence shown here is derived from an EMBL/GenBank/DDBJ whole genome shotgun (WGS) entry which is preliminary data.</text>
</comment>
<evidence type="ECO:0000313" key="3">
    <source>
        <dbReference type="EMBL" id="HIQ60777.1"/>
    </source>
</evidence>
<dbReference type="InterPro" id="IPR035985">
    <property type="entry name" value="Ubiquitin-activating_enz"/>
</dbReference>
<dbReference type="PANTHER" id="PTHR43267:SF1">
    <property type="entry name" value="TRNA THREONYLCARBAMOYLADENOSINE DEHYDRATASE"/>
    <property type="match status" value="1"/>
</dbReference>
<organism evidence="3 4">
    <name type="scientific">Candidatus Enterenecus faecium</name>
    <dbReference type="NCBI Taxonomy" id="2840780"/>
    <lineage>
        <taxon>Bacteria</taxon>
        <taxon>Bacillati</taxon>
        <taxon>Bacillota</taxon>
        <taxon>Clostridia</taxon>
        <taxon>Eubacteriales</taxon>
        <taxon>Candidatus Enterenecus</taxon>
    </lineage>
</organism>
<reference evidence="3" key="2">
    <citation type="journal article" date="2021" name="PeerJ">
        <title>Extensive microbial diversity within the chicken gut microbiome revealed by metagenomics and culture.</title>
        <authorList>
            <person name="Gilroy R."/>
            <person name="Ravi A."/>
            <person name="Getino M."/>
            <person name="Pursley I."/>
            <person name="Horton D.L."/>
            <person name="Alikhan N.F."/>
            <person name="Baker D."/>
            <person name="Gharbi K."/>
            <person name="Hall N."/>
            <person name="Watson M."/>
            <person name="Adriaenssens E.M."/>
            <person name="Foster-Nyarko E."/>
            <person name="Jarju S."/>
            <person name="Secka A."/>
            <person name="Antonio M."/>
            <person name="Oren A."/>
            <person name="Chaudhuri R.R."/>
            <person name="La Ragione R."/>
            <person name="Hildebrand F."/>
            <person name="Pallen M.J."/>
        </authorList>
    </citation>
    <scope>NUCLEOTIDE SEQUENCE</scope>
    <source>
        <strain evidence="3">ChiGjej2B2-12916</strain>
    </source>
</reference>
<dbReference type="EMBL" id="DVFO01000039">
    <property type="protein sequence ID" value="HIQ60777.1"/>
    <property type="molecule type" value="Genomic_DNA"/>
</dbReference>
<dbReference type="GO" id="GO:0061504">
    <property type="term" value="P:cyclic threonylcarbamoyladenosine biosynthetic process"/>
    <property type="evidence" value="ECO:0007669"/>
    <property type="project" value="TreeGrafter"/>
</dbReference>
<dbReference type="SUPFAM" id="SSF69572">
    <property type="entry name" value="Activating enzymes of the ubiquitin-like proteins"/>
    <property type="match status" value="1"/>
</dbReference>
<accession>A0A9D0YRR4</accession>
<evidence type="ECO:0000313" key="4">
    <source>
        <dbReference type="Proteomes" id="UP000886879"/>
    </source>
</evidence>
<dbReference type="CDD" id="cd00755">
    <property type="entry name" value="YgdL_like"/>
    <property type="match status" value="1"/>
</dbReference>
<dbReference type="Proteomes" id="UP000886879">
    <property type="component" value="Unassembled WGS sequence"/>
</dbReference>